<accession>A0A382I2Y1</accession>
<proteinExistence type="predicted"/>
<protein>
    <submittedName>
        <fullName evidence="1">Uncharacterized protein</fullName>
    </submittedName>
</protein>
<sequence length="47" mass="5053">MAAVPLGQAAWEDGKKRLKPLTDDTKAKVLAALPAKALAKSKKPRRI</sequence>
<reference evidence="1" key="1">
    <citation type="submission" date="2018-05" db="EMBL/GenBank/DDBJ databases">
        <authorList>
            <person name="Lanie J.A."/>
            <person name="Ng W.-L."/>
            <person name="Kazmierczak K.M."/>
            <person name="Andrzejewski T.M."/>
            <person name="Davidsen T.M."/>
            <person name="Wayne K.J."/>
            <person name="Tettelin H."/>
            <person name="Glass J.I."/>
            <person name="Rusch D."/>
            <person name="Podicherti R."/>
            <person name="Tsui H.-C.T."/>
            <person name="Winkler M.E."/>
        </authorList>
    </citation>
    <scope>NUCLEOTIDE SEQUENCE</scope>
</reference>
<dbReference type="AlphaFoldDB" id="A0A382I2Y1"/>
<evidence type="ECO:0000313" key="1">
    <source>
        <dbReference type="EMBL" id="SVB94014.1"/>
    </source>
</evidence>
<dbReference type="EMBL" id="UINC01064904">
    <property type="protein sequence ID" value="SVB94014.1"/>
    <property type="molecule type" value="Genomic_DNA"/>
</dbReference>
<gene>
    <name evidence="1" type="ORF">METZ01_LOCUS246868</name>
</gene>
<name>A0A382I2Y1_9ZZZZ</name>
<feature type="non-terminal residue" evidence="1">
    <location>
        <position position="47"/>
    </location>
</feature>
<organism evidence="1">
    <name type="scientific">marine metagenome</name>
    <dbReference type="NCBI Taxonomy" id="408172"/>
    <lineage>
        <taxon>unclassified sequences</taxon>
        <taxon>metagenomes</taxon>
        <taxon>ecological metagenomes</taxon>
    </lineage>
</organism>